<keyword evidence="4" id="KW-1185">Reference proteome</keyword>
<gene>
    <name evidence="3" type="ORF">F7Q99_04895</name>
</gene>
<keyword evidence="2" id="KW-0472">Membrane</keyword>
<feature type="transmembrane region" description="Helical" evidence="2">
    <location>
        <begin position="26"/>
        <end position="44"/>
    </location>
</feature>
<keyword evidence="2" id="KW-0812">Transmembrane</keyword>
<name>A0A6N7KJE7_9ACTN</name>
<dbReference type="EMBL" id="WBOF01000001">
    <property type="protein sequence ID" value="MQS11642.1"/>
    <property type="molecule type" value="Genomic_DNA"/>
</dbReference>
<comment type="caution">
    <text evidence="3">The sequence shown here is derived from an EMBL/GenBank/DDBJ whole genome shotgun (WGS) entry which is preliminary data.</text>
</comment>
<dbReference type="Proteomes" id="UP000450000">
    <property type="component" value="Unassembled WGS sequence"/>
</dbReference>
<proteinExistence type="predicted"/>
<dbReference type="AlphaFoldDB" id="A0A6N7KJE7"/>
<evidence type="ECO:0000313" key="4">
    <source>
        <dbReference type="Proteomes" id="UP000450000"/>
    </source>
</evidence>
<feature type="region of interest" description="Disordered" evidence="1">
    <location>
        <begin position="183"/>
        <end position="204"/>
    </location>
</feature>
<evidence type="ECO:0000313" key="3">
    <source>
        <dbReference type="EMBL" id="MQS11642.1"/>
    </source>
</evidence>
<protein>
    <submittedName>
        <fullName evidence="3">Uncharacterized protein</fullName>
    </submittedName>
</protein>
<keyword evidence="2" id="KW-1133">Transmembrane helix</keyword>
<organism evidence="3 4">
    <name type="scientific">Streptomyces kaniharaensis</name>
    <dbReference type="NCBI Taxonomy" id="212423"/>
    <lineage>
        <taxon>Bacteria</taxon>
        <taxon>Bacillati</taxon>
        <taxon>Actinomycetota</taxon>
        <taxon>Actinomycetes</taxon>
        <taxon>Kitasatosporales</taxon>
        <taxon>Streptomycetaceae</taxon>
        <taxon>Streptomyces</taxon>
    </lineage>
</organism>
<feature type="transmembrane region" description="Helical" evidence="2">
    <location>
        <begin position="89"/>
        <end position="109"/>
    </location>
</feature>
<sequence>MMITRGARAEQAGPRPDDRTDVERRFLRAGLGALAVLALLAAIGQYNARSGGFLLLREWLDRPLLFFTLALPCLLAVLFNLRWWLWLRVVLGVCVMLAAALTVPLWIFLDDPATTHIETAPGRPDRRLVVQEQGWSLNSVEWVYVDEGSGLTARRWEIAFVGRPGTYAKATWVGPNRIQVSSDGPGGMVDLADDGHPMNPLTED</sequence>
<accession>A0A6N7KJE7</accession>
<dbReference type="RefSeq" id="WP_153460218.1">
    <property type="nucleotide sequence ID" value="NZ_WBOF01000001.1"/>
</dbReference>
<dbReference type="OrthoDB" id="3872138at2"/>
<evidence type="ECO:0000256" key="1">
    <source>
        <dbReference type="SAM" id="MobiDB-lite"/>
    </source>
</evidence>
<feature type="transmembrane region" description="Helical" evidence="2">
    <location>
        <begin position="64"/>
        <end position="82"/>
    </location>
</feature>
<reference evidence="3 4" key="1">
    <citation type="submission" date="2019-09" db="EMBL/GenBank/DDBJ databases">
        <title>Genome Sequences of Streptomyces kaniharaensis ATCC 21070.</title>
        <authorList>
            <person name="Zhu W."/>
            <person name="De Crecy-Lagard V."/>
            <person name="Richards N.G."/>
        </authorList>
    </citation>
    <scope>NUCLEOTIDE SEQUENCE [LARGE SCALE GENOMIC DNA]</scope>
    <source>
        <strain evidence="3 4">SF-557</strain>
    </source>
</reference>
<evidence type="ECO:0000256" key="2">
    <source>
        <dbReference type="SAM" id="Phobius"/>
    </source>
</evidence>